<feature type="compositionally biased region" description="Polar residues" evidence="1">
    <location>
        <begin position="654"/>
        <end position="665"/>
    </location>
</feature>
<feature type="region of interest" description="Disordered" evidence="1">
    <location>
        <begin position="400"/>
        <end position="419"/>
    </location>
</feature>
<sequence>MNRFRTKKKLKDDGASEVPALPSFSGKSFRRGKKNPIESKSEIDLSMALPPADDFRTSLLMPNLSARFSMLREQDDPTTKIGKANDDSVLFPRRVSRLNLFAHSPLTDIAEVSSLSGSTRPSINLTRTSYTSGEGDPSEEDHSGSVLNRPRPSEGNNLFGGRQKIYKIPVKSTSSDSNRNSEEGETTGGMGGRALYENDMPLSTFQKLKEKEREQQKENGGNVHEDPKSTEDEVLPKLPGGHTAPLANVTDPQAPTPEHGSASSTPVRQNFPGLERNPTKTRRLYGQGLELQNQQTSALNRIESLSRRPATQITRSLSKSAVGLNDRYQKLGPVYVSSNFRPNSPPLSASSISGNELSKKARPANPIGSNQGYAGVAPLSPPLSENGEVSPLAAALQPEDRGKATATGLFNKPSNKYDENQFQQRQVQMYEGRNTSPFRHRSPSAGASETEKVGRPRGLSTTSYRSGVESATSGYSGSQDGVGLTGWSAQTKGSPSQLGNGTFLANFSESDSGSDVEGETGSKSKVASSTPTINSNASLRNSSESSDSALNVQPNIPLYPTHLEQKRSELRDLKTINEVEAMETIPPPMNERPMEKPKDSPTLGPSDIGGLSGLIRTHLRRDSDRSSIFPPPSPGLPPSSFDNNRALNPALQATRVSSHSASIHSNPWELDEWSKSPQTSERTHHSPPRQPQLLDQQRQAQPSGFSGMSLRARQMLDQATALSSQVQLQDPINKETVGRPPPPPVPNTPWQEELQRVHRRVGSSETQIEREELAHELAERRRKVQEKLKSFADTEGNRSTSPAPGGLRDIGPAKPGNAFAMLKTKASRNNSPSMYDTLQPKPLKILGMESTAHNASAPNLASKNEFWRDEEERMLRDFGRVPRTASPHVSARYSKPHRPQAQSTPRGSQDENRDTFRDGSSSPWKHPRDARDRSTSDTSRRSKSRPRHRDDVENFGRGTESPHKPAGEENKAYRGPSSGPSSTRPSIESERLPSEMSGSAMSGRFRSNSRPVLPSFHESRVPHAVQTAQTLGIGSSPRPSPITPYSANATPPLFDTSPANSSIPTPTGLGVTSTPNQGTQWNQSLGAHKRFVDKSQISEPKFVSSTSNVPTIGLPPGASLSNGSSTPPVPPMNPRRRRPTATQTILGAFKVSDKADASTMPLPSAKSAEEQSTFSDEDKRPRHRQRLRKTSSEGGNLNAKARQQVMMAKSPAIPQVPTPVGPPVAMEGGMF</sequence>
<feature type="compositionally biased region" description="Polar residues" evidence="1">
    <location>
        <begin position="459"/>
        <end position="479"/>
    </location>
</feature>
<feature type="compositionally biased region" description="Polar residues" evidence="1">
    <location>
        <begin position="1057"/>
        <end position="1081"/>
    </location>
</feature>
<feature type="compositionally biased region" description="Basic and acidic residues" evidence="1">
    <location>
        <begin position="926"/>
        <end position="940"/>
    </location>
</feature>
<accession>A0AAF0ILR1</accession>
<protein>
    <submittedName>
        <fullName evidence="2">Uncharacterized protein</fullName>
    </submittedName>
</protein>
<feature type="compositionally biased region" description="Polar residues" evidence="1">
    <location>
        <begin position="340"/>
        <end position="356"/>
    </location>
</feature>
<keyword evidence="3" id="KW-1185">Reference proteome</keyword>
<dbReference type="AlphaFoldDB" id="A0AAF0ILR1"/>
<evidence type="ECO:0000313" key="3">
    <source>
        <dbReference type="Proteomes" id="UP001219355"/>
    </source>
</evidence>
<gene>
    <name evidence="2" type="ORF">PRK78_004537</name>
</gene>
<feature type="region of interest" description="Disordered" evidence="1">
    <location>
        <begin position="209"/>
        <end position="279"/>
    </location>
</feature>
<evidence type="ECO:0000256" key="1">
    <source>
        <dbReference type="SAM" id="MobiDB-lite"/>
    </source>
</evidence>
<feature type="compositionally biased region" description="Low complexity" evidence="1">
    <location>
        <begin position="691"/>
        <end position="702"/>
    </location>
</feature>
<evidence type="ECO:0000313" key="2">
    <source>
        <dbReference type="EMBL" id="WEW59069.1"/>
    </source>
</evidence>
<organism evidence="2 3">
    <name type="scientific">Emydomyces testavorans</name>
    <dbReference type="NCBI Taxonomy" id="2070801"/>
    <lineage>
        <taxon>Eukaryota</taxon>
        <taxon>Fungi</taxon>
        <taxon>Dikarya</taxon>
        <taxon>Ascomycota</taxon>
        <taxon>Pezizomycotina</taxon>
        <taxon>Eurotiomycetes</taxon>
        <taxon>Eurotiomycetidae</taxon>
        <taxon>Onygenales</taxon>
        <taxon>Nannizziopsiaceae</taxon>
        <taxon>Emydomyces</taxon>
    </lineage>
</organism>
<dbReference type="Proteomes" id="UP001219355">
    <property type="component" value="Chromosome 2"/>
</dbReference>
<feature type="region of interest" description="Disordered" evidence="1">
    <location>
        <begin position="790"/>
        <end position="816"/>
    </location>
</feature>
<feature type="compositionally biased region" description="Polar residues" evidence="1">
    <location>
        <begin position="996"/>
        <end position="1010"/>
    </location>
</feature>
<name>A0AAF0ILR1_9EURO</name>
<feature type="region of interest" description="Disordered" evidence="1">
    <location>
        <begin position="877"/>
        <end position="1015"/>
    </location>
</feature>
<feature type="compositionally biased region" description="Low complexity" evidence="1">
    <location>
        <begin position="534"/>
        <end position="551"/>
    </location>
</feature>
<feature type="compositionally biased region" description="Low complexity" evidence="1">
    <location>
        <begin position="974"/>
        <end position="986"/>
    </location>
</feature>
<feature type="compositionally biased region" description="Polar residues" evidence="1">
    <location>
        <begin position="523"/>
        <end position="533"/>
    </location>
</feature>
<feature type="compositionally biased region" description="Polar residues" evidence="1">
    <location>
        <begin position="1101"/>
        <end position="1110"/>
    </location>
</feature>
<feature type="region of interest" description="Disordered" evidence="1">
    <location>
        <begin position="1"/>
        <end position="37"/>
    </location>
</feature>
<feature type="compositionally biased region" description="Polar residues" evidence="1">
    <location>
        <begin position="114"/>
        <end position="132"/>
    </location>
</feature>
<feature type="region of interest" description="Disordered" evidence="1">
    <location>
        <begin position="1031"/>
        <end position="1081"/>
    </location>
</feature>
<feature type="compositionally biased region" description="Basic and acidic residues" evidence="1">
    <location>
        <begin position="948"/>
        <end position="972"/>
    </location>
</feature>
<feature type="region of interest" description="Disordered" evidence="1">
    <location>
        <begin position="114"/>
        <end position="196"/>
    </location>
</feature>
<feature type="region of interest" description="Disordered" evidence="1">
    <location>
        <begin position="433"/>
        <end position="713"/>
    </location>
</feature>
<feature type="region of interest" description="Disordered" evidence="1">
    <location>
        <begin position="1101"/>
        <end position="1231"/>
    </location>
</feature>
<reference evidence="2" key="1">
    <citation type="submission" date="2023-03" db="EMBL/GenBank/DDBJ databases">
        <title>Emydomyces testavorans Genome Sequence.</title>
        <authorList>
            <person name="Hoyer L."/>
        </authorList>
    </citation>
    <scope>NUCLEOTIDE SEQUENCE</scope>
    <source>
        <strain evidence="2">16-2883</strain>
    </source>
</reference>
<feature type="region of interest" description="Disordered" evidence="1">
    <location>
        <begin position="340"/>
        <end position="378"/>
    </location>
</feature>
<proteinExistence type="predicted"/>
<feature type="compositionally biased region" description="Polar residues" evidence="1">
    <location>
        <begin position="487"/>
        <end position="507"/>
    </location>
</feature>
<feature type="compositionally biased region" description="Basic and acidic residues" evidence="1">
    <location>
        <begin position="563"/>
        <end position="577"/>
    </location>
</feature>
<feature type="compositionally biased region" description="Basic and acidic residues" evidence="1">
    <location>
        <begin position="908"/>
        <end position="917"/>
    </location>
</feature>
<feature type="compositionally biased region" description="Basic and acidic residues" evidence="1">
    <location>
        <begin position="209"/>
        <end position="235"/>
    </location>
</feature>
<dbReference type="EMBL" id="CP120628">
    <property type="protein sequence ID" value="WEW59069.1"/>
    <property type="molecule type" value="Genomic_DNA"/>
</dbReference>